<keyword evidence="1" id="KW-0472">Membrane</keyword>
<feature type="transmembrane region" description="Helical" evidence="1">
    <location>
        <begin position="176"/>
        <end position="197"/>
    </location>
</feature>
<feature type="transmembrane region" description="Helical" evidence="1">
    <location>
        <begin position="249"/>
        <end position="271"/>
    </location>
</feature>
<protein>
    <submittedName>
        <fullName evidence="2">Uncharacterized protein</fullName>
    </submittedName>
</protein>
<sequence length="439" mass="47843">MTNADTFFHLRLGDEFRADWSISSPGTVTEFANRDWTSTQWLAQLGMAQAEAWGGLRGVAVLTALAVVFLAFSFYFSTRFAGTFAWSALIIPVALFSCAMYLTGRPQVLSYAFAALVTGAWASSLRSGRTPWWTIGLTWLWSALHGMWPVALLVGATAVLGMAVDRSVRPRQLGKHATCLTASALIVLISPVGLDVYRAVFRVGAISEYFLEWGPANFRNLTGVLAVLLVLATIVLASRKRDSGWAPLLLALLSCAWILYSARTVPIGVAMSVPLLALLGTDPGSARRIPWEIPIVVIAAAEIAVSCTVWSKGLEQDPRATSAAHASVDSLPHGTALLNDWGEGGYDMWRHRDLQILMHGYGDMFTNSELKRNYNLSRLEPGWYQEITGLGLREALLPSESALTAALIEDKGWVVVAKDIAPRKRDVDATTPMTHLRAP</sequence>
<dbReference type="RefSeq" id="WP_128221178.1">
    <property type="nucleotide sequence ID" value="NZ_CP034929.1"/>
</dbReference>
<feature type="transmembrane region" description="Helical" evidence="1">
    <location>
        <begin position="217"/>
        <end position="237"/>
    </location>
</feature>
<reference evidence="3" key="1">
    <citation type="journal article" date="2019" name="Int. J. Syst. Evol. Microbiol.">
        <title>The Global Catalogue of Microorganisms (GCM) 10K type strain sequencing project: providing services to taxonomists for standard genome sequencing and annotation.</title>
        <authorList>
            <consortium name="The Broad Institute Genomics Platform"/>
            <consortium name="The Broad Institute Genome Sequencing Center for Infectious Disease"/>
            <person name="Wu L."/>
            <person name="Ma J."/>
        </authorList>
    </citation>
    <scope>NUCLEOTIDE SEQUENCE [LARGE SCALE GENOMIC DNA]</scope>
    <source>
        <strain evidence="3">DFY28</strain>
    </source>
</reference>
<keyword evidence="3" id="KW-1185">Reference proteome</keyword>
<name>A0ABW1QXK1_9ACTN</name>
<evidence type="ECO:0000313" key="2">
    <source>
        <dbReference type="EMBL" id="MFC6153340.1"/>
    </source>
</evidence>
<accession>A0ABW1QXK1</accession>
<comment type="caution">
    <text evidence="2">The sequence shown here is derived from an EMBL/GenBank/DDBJ whole genome shotgun (WGS) entry which is preliminary data.</text>
</comment>
<keyword evidence="1" id="KW-1133">Transmembrane helix</keyword>
<feature type="transmembrane region" description="Helical" evidence="1">
    <location>
        <begin position="56"/>
        <end position="77"/>
    </location>
</feature>
<evidence type="ECO:0000256" key="1">
    <source>
        <dbReference type="SAM" id="Phobius"/>
    </source>
</evidence>
<dbReference type="Proteomes" id="UP001596098">
    <property type="component" value="Unassembled WGS sequence"/>
</dbReference>
<gene>
    <name evidence="2" type="ORF">ACFPWU_06630</name>
</gene>
<organism evidence="2 3">
    <name type="scientific">Nocardioides yefusunii</name>
    <dbReference type="NCBI Taxonomy" id="2500546"/>
    <lineage>
        <taxon>Bacteria</taxon>
        <taxon>Bacillati</taxon>
        <taxon>Actinomycetota</taxon>
        <taxon>Actinomycetes</taxon>
        <taxon>Propionibacteriales</taxon>
        <taxon>Nocardioidaceae</taxon>
        <taxon>Nocardioides</taxon>
    </lineage>
</organism>
<feature type="transmembrane region" description="Helical" evidence="1">
    <location>
        <begin position="83"/>
        <end position="102"/>
    </location>
</feature>
<feature type="transmembrane region" description="Helical" evidence="1">
    <location>
        <begin position="146"/>
        <end position="164"/>
    </location>
</feature>
<evidence type="ECO:0000313" key="3">
    <source>
        <dbReference type="Proteomes" id="UP001596098"/>
    </source>
</evidence>
<keyword evidence="1" id="KW-0812">Transmembrane</keyword>
<dbReference type="EMBL" id="JBHSQI010000003">
    <property type="protein sequence ID" value="MFC6153340.1"/>
    <property type="molecule type" value="Genomic_DNA"/>
</dbReference>
<proteinExistence type="predicted"/>